<name>A0A4Y2BEU0_ARAVE</name>
<organism evidence="1 2">
    <name type="scientific">Araneus ventricosus</name>
    <name type="common">Orbweaver spider</name>
    <name type="synonym">Epeira ventricosa</name>
    <dbReference type="NCBI Taxonomy" id="182803"/>
    <lineage>
        <taxon>Eukaryota</taxon>
        <taxon>Metazoa</taxon>
        <taxon>Ecdysozoa</taxon>
        <taxon>Arthropoda</taxon>
        <taxon>Chelicerata</taxon>
        <taxon>Arachnida</taxon>
        <taxon>Araneae</taxon>
        <taxon>Araneomorphae</taxon>
        <taxon>Entelegynae</taxon>
        <taxon>Araneoidea</taxon>
        <taxon>Araneidae</taxon>
        <taxon>Araneus</taxon>
    </lineage>
</organism>
<dbReference type="PANTHER" id="PTHR47326:SF1">
    <property type="entry name" value="HTH PSQ-TYPE DOMAIN-CONTAINING PROTEIN"/>
    <property type="match status" value="1"/>
</dbReference>
<evidence type="ECO:0000313" key="2">
    <source>
        <dbReference type="Proteomes" id="UP000499080"/>
    </source>
</evidence>
<comment type="caution">
    <text evidence="1">The sequence shown here is derived from an EMBL/GenBank/DDBJ whole genome shotgun (WGS) entry which is preliminary data.</text>
</comment>
<dbReference type="Gene3D" id="3.30.420.10">
    <property type="entry name" value="Ribonuclease H-like superfamily/Ribonuclease H"/>
    <property type="match status" value="1"/>
</dbReference>
<dbReference type="Proteomes" id="UP000499080">
    <property type="component" value="Unassembled WGS sequence"/>
</dbReference>
<reference evidence="1 2" key="1">
    <citation type="journal article" date="2019" name="Sci. Rep.">
        <title>Orb-weaving spider Araneus ventricosus genome elucidates the spidroin gene catalogue.</title>
        <authorList>
            <person name="Kono N."/>
            <person name="Nakamura H."/>
            <person name="Ohtoshi R."/>
            <person name="Moran D.A.P."/>
            <person name="Shinohara A."/>
            <person name="Yoshida Y."/>
            <person name="Fujiwara M."/>
            <person name="Mori M."/>
            <person name="Tomita M."/>
            <person name="Arakawa K."/>
        </authorList>
    </citation>
    <scope>NUCLEOTIDE SEQUENCE [LARGE SCALE GENOMIC DNA]</scope>
</reference>
<accession>A0A4Y2BEU0</accession>
<evidence type="ECO:0000313" key="1">
    <source>
        <dbReference type="EMBL" id="GBL90792.1"/>
    </source>
</evidence>
<evidence type="ECO:0008006" key="3">
    <source>
        <dbReference type="Google" id="ProtNLM"/>
    </source>
</evidence>
<dbReference type="EMBL" id="BGPR01000074">
    <property type="protein sequence ID" value="GBL90792.1"/>
    <property type="molecule type" value="Genomic_DNA"/>
</dbReference>
<dbReference type="OrthoDB" id="6436917at2759"/>
<gene>
    <name evidence="1" type="ORF">AVEN_215533_1</name>
</gene>
<proteinExistence type="predicted"/>
<sequence length="200" mass="22936">MVTDESTFSWDGMFNSHNFHVWSEENPHATRTCAAQERFSINVWAGIVRDHIVEPYLLPERLAGANYLIFLQQVLPQLLDDVHVSAAMCSSMWFQHDGGPAHYSIDVRLHLNATFGQQWIGRGGPVLWPARSPDLSCFDYFLWGTSSHWCRKLKLTVLRTLFHASRQLLGKSGTRPVFSLTFDLQYVCITARGRNFEHLL</sequence>
<dbReference type="AlphaFoldDB" id="A0A4Y2BEU0"/>
<dbReference type="InterPro" id="IPR036397">
    <property type="entry name" value="RNaseH_sf"/>
</dbReference>
<protein>
    <recommendedName>
        <fullName evidence="3">Transposable element Tc3 transposase</fullName>
    </recommendedName>
</protein>
<keyword evidence="2" id="KW-1185">Reference proteome</keyword>
<dbReference type="GO" id="GO:0003676">
    <property type="term" value="F:nucleic acid binding"/>
    <property type="evidence" value="ECO:0007669"/>
    <property type="project" value="InterPro"/>
</dbReference>
<dbReference type="PANTHER" id="PTHR47326">
    <property type="entry name" value="TRANSPOSABLE ELEMENT TC3 TRANSPOSASE-LIKE PROTEIN"/>
    <property type="match status" value="1"/>
</dbReference>